<protein>
    <submittedName>
        <fullName evidence="2">Uncharacterized protein</fullName>
    </submittedName>
</protein>
<feature type="compositionally biased region" description="Basic and acidic residues" evidence="1">
    <location>
        <begin position="49"/>
        <end position="70"/>
    </location>
</feature>
<proteinExistence type="predicted"/>
<organism evidence="2 3">
    <name type="scientific">Sorangium cellulosum</name>
    <name type="common">Polyangium cellulosum</name>
    <dbReference type="NCBI Taxonomy" id="56"/>
    <lineage>
        <taxon>Bacteria</taxon>
        <taxon>Pseudomonadati</taxon>
        <taxon>Myxococcota</taxon>
        <taxon>Polyangia</taxon>
        <taxon>Polyangiales</taxon>
        <taxon>Polyangiaceae</taxon>
        <taxon>Sorangium</taxon>
    </lineage>
</organism>
<evidence type="ECO:0000313" key="2">
    <source>
        <dbReference type="EMBL" id="AUX20463.1"/>
    </source>
</evidence>
<sequence length="407" mass="41999">MDDDELLRVLRRIAQQDPPGDPRRRKLADEALPDSEPGGRDGLATRPRAAREPHEARVPLDDETRARLAERLASQLRDARADAPPPSSLVRPVQDRRSGIRVRNLPAWELDAEEPAIAHGGRPAADAGSLYGTSVVPLDTEAPVCRSIGDGSEPPPAPEPPRGTRPDEAPGLPVERAPDVVAAADAAAARPADAAAARPADAAAARPAGAAAARPAGAAAAREGPSCPELTPRRSPLRARAGTIAAAAGWIVGVALVSLLALRPAPFAPGAAPLPGYTLAMHVGDDPAPRAPGAASATEPRVGRGARLTIALTPEGRVPAPVEVQAYLLRDGNARPWPVAIGLDGHGGARISGTREALFQGVAAGAWEVVIVIGQPGSLPLRGEALPDEGAVRLSGGRVLRQRLFLD</sequence>
<accession>A0A4P2PVI7</accession>
<dbReference type="AlphaFoldDB" id="A0A4P2PVI7"/>
<feature type="region of interest" description="Disordered" evidence="1">
    <location>
        <begin position="214"/>
        <end position="234"/>
    </location>
</feature>
<evidence type="ECO:0000313" key="3">
    <source>
        <dbReference type="Proteomes" id="UP000295781"/>
    </source>
</evidence>
<evidence type="ECO:0000256" key="1">
    <source>
        <dbReference type="SAM" id="MobiDB-lite"/>
    </source>
</evidence>
<dbReference type="Proteomes" id="UP000295781">
    <property type="component" value="Chromosome"/>
</dbReference>
<dbReference type="EMBL" id="CP012670">
    <property type="protein sequence ID" value="AUX20463.1"/>
    <property type="molecule type" value="Genomic_DNA"/>
</dbReference>
<feature type="region of interest" description="Disordered" evidence="1">
    <location>
        <begin position="144"/>
        <end position="173"/>
    </location>
</feature>
<feature type="region of interest" description="Disordered" evidence="1">
    <location>
        <begin position="12"/>
        <end position="94"/>
    </location>
</feature>
<dbReference type="RefSeq" id="WP_129345653.1">
    <property type="nucleotide sequence ID" value="NZ_CP012670.1"/>
</dbReference>
<gene>
    <name evidence="2" type="ORF">SOCEGT47_009340</name>
</gene>
<name>A0A4P2PVI7_SORCE</name>
<dbReference type="OrthoDB" id="5510688at2"/>
<reference evidence="2 3" key="1">
    <citation type="submission" date="2015-09" db="EMBL/GenBank/DDBJ databases">
        <title>Sorangium comparison.</title>
        <authorList>
            <person name="Zaburannyi N."/>
            <person name="Bunk B."/>
            <person name="Overmann J."/>
            <person name="Mueller R."/>
        </authorList>
    </citation>
    <scope>NUCLEOTIDE SEQUENCE [LARGE SCALE GENOMIC DNA]</scope>
    <source>
        <strain evidence="2 3">So ceGT47</strain>
    </source>
</reference>